<organism evidence="4 5">
    <name type="scientific">Brassica carinata</name>
    <name type="common">Ethiopian mustard</name>
    <name type="synonym">Abyssinian cabbage</name>
    <dbReference type="NCBI Taxonomy" id="52824"/>
    <lineage>
        <taxon>Eukaryota</taxon>
        <taxon>Viridiplantae</taxon>
        <taxon>Streptophyta</taxon>
        <taxon>Embryophyta</taxon>
        <taxon>Tracheophyta</taxon>
        <taxon>Spermatophyta</taxon>
        <taxon>Magnoliopsida</taxon>
        <taxon>eudicotyledons</taxon>
        <taxon>Gunneridae</taxon>
        <taxon>Pentapetalae</taxon>
        <taxon>rosids</taxon>
        <taxon>malvids</taxon>
        <taxon>Brassicales</taxon>
        <taxon>Brassicaceae</taxon>
        <taxon>Brassiceae</taxon>
        <taxon>Brassica</taxon>
    </lineage>
</organism>
<dbReference type="Gene3D" id="1.25.40.10">
    <property type="entry name" value="Tetratricopeptide repeat domain"/>
    <property type="match status" value="1"/>
</dbReference>
<dbReference type="AlphaFoldDB" id="A0A8X7NV61"/>
<dbReference type="EMBL" id="JAAMPC010001604">
    <property type="protein sequence ID" value="KAG2238953.1"/>
    <property type="molecule type" value="Genomic_DNA"/>
</dbReference>
<evidence type="ECO:0008006" key="6">
    <source>
        <dbReference type="Google" id="ProtNLM"/>
    </source>
</evidence>
<dbReference type="PANTHER" id="PTHR47926:SF353">
    <property type="entry name" value="DYW DOMAIN-CONTAINING PROTEIN"/>
    <property type="match status" value="1"/>
</dbReference>
<feature type="region of interest" description="Disordered" evidence="3">
    <location>
        <begin position="1"/>
        <end position="28"/>
    </location>
</feature>
<evidence type="ECO:0000313" key="5">
    <source>
        <dbReference type="Proteomes" id="UP000886595"/>
    </source>
</evidence>
<evidence type="ECO:0000256" key="3">
    <source>
        <dbReference type="SAM" id="MobiDB-lite"/>
    </source>
</evidence>
<gene>
    <name evidence="4" type="ORF">Bca52824_089813</name>
</gene>
<sequence length="272" mass="30528">MDLKLPLQNVIEDDAHPPNNNSSSSSIHSKATRTLVGRLSVAGQWSLHHRKITEFILVEETLAGSSRRLLLRQNDPKLNNVVIRMFGECSSVTDAKRVFDHMAHRDIDSWHVMMRVFSDNGMGDDALQLFVEMTMQGLKPNEETFVAVFSACATVGGIKEAFLHFDSMKNEFGIVPRTEHYLGVLDVLGKCGHLVEAEQYIRGLPFEATDEFWEALRNYGKLHGDIELEDYAEELEVGFDPVTSKIPTPPPESHTGRRVCLLVRVGFSSFGI</sequence>
<dbReference type="GO" id="GO:0003723">
    <property type="term" value="F:RNA binding"/>
    <property type="evidence" value="ECO:0007669"/>
    <property type="project" value="InterPro"/>
</dbReference>
<name>A0A8X7NV61_BRACI</name>
<comment type="caution">
    <text evidence="4">The sequence shown here is derived from an EMBL/GenBank/DDBJ whole genome shotgun (WGS) entry which is preliminary data.</text>
</comment>
<dbReference type="OrthoDB" id="185373at2759"/>
<dbReference type="GO" id="GO:0009451">
    <property type="term" value="P:RNA modification"/>
    <property type="evidence" value="ECO:0007669"/>
    <property type="project" value="InterPro"/>
</dbReference>
<evidence type="ECO:0000256" key="2">
    <source>
        <dbReference type="PROSITE-ProRule" id="PRU00708"/>
    </source>
</evidence>
<dbReference type="InterPro" id="IPR046960">
    <property type="entry name" value="PPR_At4g14850-like_plant"/>
</dbReference>
<proteinExistence type="predicted"/>
<dbReference type="InterPro" id="IPR011990">
    <property type="entry name" value="TPR-like_helical_dom_sf"/>
</dbReference>
<feature type="repeat" description="PPR" evidence="2">
    <location>
        <begin position="106"/>
        <end position="140"/>
    </location>
</feature>
<protein>
    <recommendedName>
        <fullName evidence="6">Pentatricopeptide repeat-containing protein</fullName>
    </recommendedName>
</protein>
<reference evidence="4 5" key="1">
    <citation type="submission" date="2020-02" db="EMBL/GenBank/DDBJ databases">
        <authorList>
            <person name="Ma Q."/>
            <person name="Huang Y."/>
            <person name="Song X."/>
            <person name="Pei D."/>
        </authorList>
    </citation>
    <scope>NUCLEOTIDE SEQUENCE [LARGE SCALE GENOMIC DNA]</scope>
    <source>
        <strain evidence="4">Sxm20200214</strain>
        <tissue evidence="4">Leaf</tissue>
    </source>
</reference>
<dbReference type="PROSITE" id="PS51375">
    <property type="entry name" value="PPR"/>
    <property type="match status" value="1"/>
</dbReference>
<accession>A0A8X7NV61</accession>
<dbReference type="PANTHER" id="PTHR47926">
    <property type="entry name" value="PENTATRICOPEPTIDE REPEAT-CONTAINING PROTEIN"/>
    <property type="match status" value="1"/>
</dbReference>
<dbReference type="InterPro" id="IPR002885">
    <property type="entry name" value="PPR_rpt"/>
</dbReference>
<dbReference type="Pfam" id="PF13041">
    <property type="entry name" value="PPR_2"/>
    <property type="match status" value="1"/>
</dbReference>
<dbReference type="Proteomes" id="UP000886595">
    <property type="component" value="Unassembled WGS sequence"/>
</dbReference>
<evidence type="ECO:0000256" key="1">
    <source>
        <dbReference type="ARBA" id="ARBA00022737"/>
    </source>
</evidence>
<keyword evidence="1" id="KW-0677">Repeat</keyword>
<keyword evidence="5" id="KW-1185">Reference proteome</keyword>
<dbReference type="NCBIfam" id="TIGR00756">
    <property type="entry name" value="PPR"/>
    <property type="match status" value="1"/>
</dbReference>
<evidence type="ECO:0000313" key="4">
    <source>
        <dbReference type="EMBL" id="KAG2238953.1"/>
    </source>
</evidence>